<dbReference type="EMBL" id="LANO01000009">
    <property type="protein sequence ID" value="KJV53300.1"/>
    <property type="molecule type" value="Genomic_DNA"/>
</dbReference>
<accession>A0A0F3MC20</accession>
<dbReference type="PATRIC" id="fig|1359184.3.peg.3225"/>
<gene>
    <name evidence="2" type="ORF">OTSGILL_0826</name>
</gene>
<dbReference type="Pfam" id="PF01710">
    <property type="entry name" value="HTH_Tnp_IS630"/>
    <property type="match status" value="1"/>
</dbReference>
<evidence type="ECO:0000313" key="2">
    <source>
        <dbReference type="EMBL" id="KJV53300.1"/>
    </source>
</evidence>
<evidence type="ECO:0000259" key="1">
    <source>
        <dbReference type="Pfam" id="PF01710"/>
    </source>
</evidence>
<comment type="caution">
    <text evidence="2">The sequence shown here is derived from an EMBL/GenBank/DDBJ whole genome shotgun (WGS) entry which is preliminary data.</text>
</comment>
<name>A0A0F3MC20_ORITS</name>
<reference evidence="2 3" key="1">
    <citation type="submission" date="2015-02" db="EMBL/GenBank/DDBJ databases">
        <title>Genome Sequencing of Rickettsiales.</title>
        <authorList>
            <person name="Daugherty S.C."/>
            <person name="Su Q."/>
            <person name="Abolude K."/>
            <person name="Beier-Sexton M."/>
            <person name="Carlyon J.A."/>
            <person name="Carter R."/>
            <person name="Day N.P."/>
            <person name="Dumler S.J."/>
            <person name="Dyachenko V."/>
            <person name="Godinez A."/>
            <person name="Kurtti T.J."/>
            <person name="Lichay M."/>
            <person name="Mullins K.E."/>
            <person name="Ott S."/>
            <person name="Pappas-Brown V."/>
            <person name="Paris D.H."/>
            <person name="Patel P."/>
            <person name="Richards A.L."/>
            <person name="Sadzewicz L."/>
            <person name="Sears K."/>
            <person name="Seidman D."/>
            <person name="Sengamalay N."/>
            <person name="Stenos J."/>
            <person name="Tallon L.J."/>
            <person name="Vincent G."/>
            <person name="Fraser C.M."/>
            <person name="Munderloh U."/>
            <person name="Dunning-Hotopp J.C."/>
        </authorList>
    </citation>
    <scope>NUCLEOTIDE SEQUENCE [LARGE SCALE GENOMIC DNA]</scope>
    <source>
        <strain evidence="2 3">Gilliam</strain>
    </source>
</reference>
<sequence>MTYSIDFRKKVLDIKEREKISFEKVSKRFGIGKNTVFVWSKNILPLKNRNRAPTKISIDKLKEDVSQYSDAYQYERAERLGVSKSGIQKALKRLNITYKKSYKTFEGKKEERLKFQNKIKRYKNIGKVVIFTDESSFVHSTLLELTYMQQDT</sequence>
<dbReference type="InterPro" id="IPR009057">
    <property type="entry name" value="Homeodomain-like_sf"/>
</dbReference>
<protein>
    <submittedName>
        <fullName evidence="2">Transposase family protein</fullName>
    </submittedName>
</protein>
<dbReference type="AlphaFoldDB" id="A0A0F3MC20"/>
<dbReference type="InterPro" id="IPR002622">
    <property type="entry name" value="Transposase_14"/>
</dbReference>
<dbReference type="Proteomes" id="UP000033769">
    <property type="component" value="Unassembled WGS sequence"/>
</dbReference>
<feature type="domain" description="Transposase Synechocystis PCC 6803" evidence="1">
    <location>
        <begin position="1"/>
        <end position="110"/>
    </location>
</feature>
<evidence type="ECO:0000313" key="3">
    <source>
        <dbReference type="Proteomes" id="UP000033769"/>
    </source>
</evidence>
<organism evidence="2 3">
    <name type="scientific">Orientia tsutsugamushi str. Gilliam</name>
    <dbReference type="NCBI Taxonomy" id="1359184"/>
    <lineage>
        <taxon>Bacteria</taxon>
        <taxon>Pseudomonadati</taxon>
        <taxon>Pseudomonadota</taxon>
        <taxon>Alphaproteobacteria</taxon>
        <taxon>Rickettsiales</taxon>
        <taxon>Rickettsiaceae</taxon>
        <taxon>Rickettsieae</taxon>
        <taxon>Orientia</taxon>
    </lineage>
</organism>
<proteinExistence type="predicted"/>
<dbReference type="SUPFAM" id="SSF46689">
    <property type="entry name" value="Homeodomain-like"/>
    <property type="match status" value="1"/>
</dbReference>